<dbReference type="InterPro" id="IPR017441">
    <property type="entry name" value="Protein_kinase_ATP_BS"/>
</dbReference>
<evidence type="ECO:0000256" key="3">
    <source>
        <dbReference type="ARBA" id="ARBA00022741"/>
    </source>
</evidence>
<keyword evidence="2" id="KW-0808">Transferase</keyword>
<dbReference type="VEuPathDB" id="AmoebaDB:NfTy_082600"/>
<keyword evidence="4" id="KW-0418">Kinase</keyword>
<feature type="coiled-coil region" evidence="7">
    <location>
        <begin position="595"/>
        <end position="622"/>
    </location>
</feature>
<reference evidence="10 11" key="1">
    <citation type="journal article" date="2019" name="Sci. Rep.">
        <title>Nanopore sequencing improves the draft genome of the human pathogenic amoeba Naegleria fowleri.</title>
        <authorList>
            <person name="Liechti N."/>
            <person name="Schurch N."/>
            <person name="Bruggmann R."/>
            <person name="Wittwer M."/>
        </authorList>
    </citation>
    <scope>NUCLEOTIDE SEQUENCE [LARGE SCALE GENOMIC DNA]</scope>
    <source>
        <strain evidence="10 11">ATCC 30894</strain>
    </source>
</reference>
<evidence type="ECO:0000313" key="10">
    <source>
        <dbReference type="EMBL" id="KAF0976669.1"/>
    </source>
</evidence>
<dbReference type="VEuPathDB" id="AmoebaDB:FDP41_004568"/>
<dbReference type="InterPro" id="IPR000719">
    <property type="entry name" value="Prot_kinase_dom"/>
</dbReference>
<keyword evidence="1" id="KW-0723">Serine/threonine-protein kinase</keyword>
<dbReference type="InterPro" id="IPR050494">
    <property type="entry name" value="Ser_Thr_dual-spec_kinase"/>
</dbReference>
<name>A0A6A5BUS3_NAEFO</name>
<keyword evidence="7" id="KW-0175">Coiled coil</keyword>
<protein>
    <recommendedName>
        <fullName evidence="9">Protein kinase domain-containing protein</fullName>
    </recommendedName>
</protein>
<dbReference type="VEuPathDB" id="AmoebaDB:NF0114680"/>
<evidence type="ECO:0000256" key="4">
    <source>
        <dbReference type="ARBA" id="ARBA00022777"/>
    </source>
</evidence>
<dbReference type="InterPro" id="IPR008271">
    <property type="entry name" value="Ser/Thr_kinase_AS"/>
</dbReference>
<dbReference type="SUPFAM" id="SSF56112">
    <property type="entry name" value="Protein kinase-like (PK-like)"/>
    <property type="match status" value="1"/>
</dbReference>
<dbReference type="PANTHER" id="PTHR24058:SF130">
    <property type="entry name" value="SERINE_THREONINE PROTEIN KINASES-RELATED"/>
    <property type="match status" value="1"/>
</dbReference>
<dbReference type="PROSITE" id="PS00108">
    <property type="entry name" value="PROTEIN_KINASE_ST"/>
    <property type="match status" value="1"/>
</dbReference>
<dbReference type="PROSITE" id="PS50011">
    <property type="entry name" value="PROTEIN_KINASE_DOM"/>
    <property type="match status" value="1"/>
</dbReference>
<evidence type="ECO:0000256" key="7">
    <source>
        <dbReference type="SAM" id="Coils"/>
    </source>
</evidence>
<dbReference type="Gene3D" id="1.10.510.10">
    <property type="entry name" value="Transferase(Phosphotransferase) domain 1"/>
    <property type="match status" value="1"/>
</dbReference>
<feature type="compositionally biased region" description="Low complexity" evidence="8">
    <location>
        <begin position="677"/>
        <end position="706"/>
    </location>
</feature>
<dbReference type="Pfam" id="PF00069">
    <property type="entry name" value="Pkinase"/>
    <property type="match status" value="1"/>
</dbReference>
<feature type="region of interest" description="Disordered" evidence="8">
    <location>
        <begin position="1"/>
        <end position="25"/>
    </location>
</feature>
<evidence type="ECO:0000256" key="1">
    <source>
        <dbReference type="ARBA" id="ARBA00022527"/>
    </source>
</evidence>
<dbReference type="OrthoDB" id="9332038at2759"/>
<gene>
    <name evidence="10" type="ORF">FDP41_004568</name>
</gene>
<organism evidence="10 11">
    <name type="scientific">Naegleria fowleri</name>
    <name type="common">Brain eating amoeba</name>
    <dbReference type="NCBI Taxonomy" id="5763"/>
    <lineage>
        <taxon>Eukaryota</taxon>
        <taxon>Discoba</taxon>
        <taxon>Heterolobosea</taxon>
        <taxon>Tetramitia</taxon>
        <taxon>Eutetramitia</taxon>
        <taxon>Vahlkampfiidae</taxon>
        <taxon>Naegleria</taxon>
    </lineage>
</organism>
<keyword evidence="5 6" id="KW-0067">ATP-binding</keyword>
<accession>A0A6A5BUS3</accession>
<dbReference type="EMBL" id="VFQX01000037">
    <property type="protein sequence ID" value="KAF0976669.1"/>
    <property type="molecule type" value="Genomic_DNA"/>
</dbReference>
<feature type="domain" description="Protein kinase" evidence="9">
    <location>
        <begin position="275"/>
        <end position="572"/>
    </location>
</feature>
<dbReference type="GeneID" id="68111786"/>
<dbReference type="Gene3D" id="3.30.200.20">
    <property type="entry name" value="Phosphorylase Kinase, domain 1"/>
    <property type="match status" value="1"/>
</dbReference>
<feature type="region of interest" description="Disordered" evidence="8">
    <location>
        <begin position="654"/>
        <end position="707"/>
    </location>
</feature>
<sequence>MLKPSEASFHPLVASSSSSSRHHDRRMILSRRGEAGMVVMHHEEEDPQQVLIRQEVHQQQQQQRHHAHDESLMVGIMNSEPSFSIIGNQTPIYASSSGYTSRGNAYQQRQPTIIYEQNNQPMLGYVSRSSSVGVSPSTSGGGRYSNSASNSAFKPTVKSAFMSSQFSSGKSSNVLPTSLDIPKVLLNPVTKQRPYSLLQMVTVGYRSVTTNIHQKINYAASHSLYDNRRISNAHSSSSIPTDFPIGYFTDNDLEGSILLPQHKHVRMWPLLFRRFKFVSLLGEGRFSKVVLCEDVFIPNRKVAIKVMNQKANEIGIQESLHYYKMQQLGSSKSISNLYLTFFFYGHFCLVFELLGENLLMYIQRYQPYTMPITTLKKLAVQLITGLAFMRDHSIIHADLKPENILMGNESKNSLRISDFGNALDFCDKQLIESNKGHQIQTLLYRAPEILLGLNSFDFQIDVWSVGCILIECYTGNPAFNCSSPEELFERMVSILGPVPYSIYSSSNLLKQQQHFDKTLQPFNYAKKQHKICKYLRLKKNVENDLASFLVGLLEYDPVKRMTPLQALSHPFLQSLFPFSSILNSVSQQLISSLKYEELTQENEQQKQTIDQLLIQIQELKQVHRKRHEISSSVPSSSVIHYENGNTMIFVDGAQSSVNPSIPHRQQQSPRTPSTAMTAPNAASFSSPTTTTSSNTASSATPSTTATVGVMPTTSVSLSVVHSYEPPNKKTKTENTISGQNYASFANVVKNKTNHLVQALPKSSRLNCEKCDSTFCEFTEHSNSQYVVKCKKCKHVFIRNKK</sequence>
<dbReference type="AlphaFoldDB" id="A0A6A5BUS3"/>
<dbReference type="Proteomes" id="UP000444721">
    <property type="component" value="Unassembled WGS sequence"/>
</dbReference>
<evidence type="ECO:0000259" key="9">
    <source>
        <dbReference type="PROSITE" id="PS50011"/>
    </source>
</evidence>
<keyword evidence="3 6" id="KW-0547">Nucleotide-binding</keyword>
<feature type="binding site" evidence="6">
    <location>
        <position position="305"/>
    </location>
    <ligand>
        <name>ATP</name>
        <dbReference type="ChEBI" id="CHEBI:30616"/>
    </ligand>
</feature>
<evidence type="ECO:0000256" key="8">
    <source>
        <dbReference type="SAM" id="MobiDB-lite"/>
    </source>
</evidence>
<evidence type="ECO:0000256" key="2">
    <source>
        <dbReference type="ARBA" id="ARBA00022679"/>
    </source>
</evidence>
<dbReference type="PANTHER" id="PTHR24058">
    <property type="entry name" value="DUAL SPECIFICITY PROTEIN KINASE"/>
    <property type="match status" value="1"/>
</dbReference>
<evidence type="ECO:0000256" key="5">
    <source>
        <dbReference type="ARBA" id="ARBA00022840"/>
    </source>
</evidence>
<comment type="caution">
    <text evidence="10">The sequence shown here is derived from an EMBL/GenBank/DDBJ whole genome shotgun (WGS) entry which is preliminary data.</text>
</comment>
<dbReference type="GO" id="GO:0005524">
    <property type="term" value="F:ATP binding"/>
    <property type="evidence" value="ECO:0007669"/>
    <property type="project" value="UniProtKB-UniRule"/>
</dbReference>
<dbReference type="RefSeq" id="XP_044561382.1">
    <property type="nucleotide sequence ID" value="XM_044707996.1"/>
</dbReference>
<dbReference type="PROSITE" id="PS00107">
    <property type="entry name" value="PROTEIN_KINASE_ATP"/>
    <property type="match status" value="1"/>
</dbReference>
<dbReference type="SMART" id="SM00220">
    <property type="entry name" value="S_TKc"/>
    <property type="match status" value="1"/>
</dbReference>
<proteinExistence type="predicted"/>
<keyword evidence="11" id="KW-1185">Reference proteome</keyword>
<evidence type="ECO:0000256" key="6">
    <source>
        <dbReference type="PROSITE-ProRule" id="PRU10141"/>
    </source>
</evidence>
<dbReference type="InterPro" id="IPR011009">
    <property type="entry name" value="Kinase-like_dom_sf"/>
</dbReference>
<dbReference type="GO" id="GO:0004674">
    <property type="term" value="F:protein serine/threonine kinase activity"/>
    <property type="evidence" value="ECO:0007669"/>
    <property type="project" value="UniProtKB-KW"/>
</dbReference>
<evidence type="ECO:0000313" key="11">
    <source>
        <dbReference type="Proteomes" id="UP000444721"/>
    </source>
</evidence>
<feature type="compositionally biased region" description="Polar residues" evidence="8">
    <location>
        <begin position="654"/>
        <end position="676"/>
    </location>
</feature>